<name>A0A0D8B7N2_9ACTN</name>
<dbReference type="EMBL" id="JYFN01000078">
    <property type="protein sequence ID" value="KJE19939.1"/>
    <property type="molecule type" value="Genomic_DNA"/>
</dbReference>
<dbReference type="AlphaFoldDB" id="A0A0D8B7N2"/>
<accession>A0A0D8B7N2</accession>
<keyword evidence="3" id="KW-1185">Reference proteome</keyword>
<evidence type="ECO:0000256" key="1">
    <source>
        <dbReference type="SAM" id="MobiDB-lite"/>
    </source>
</evidence>
<feature type="compositionally biased region" description="Pro residues" evidence="1">
    <location>
        <begin position="131"/>
        <end position="141"/>
    </location>
</feature>
<dbReference type="Proteomes" id="UP000032545">
    <property type="component" value="Unassembled WGS sequence"/>
</dbReference>
<sequence length="147" mass="16789">MPWRPRREPIPADPRLERFRHRVARIWLAQDEVGLLLVLPEVYRTQTGGALWWRRWSEGRHGALLFLSLPQSGLPFTDTFVAPDDLADELDDWDAGCFRFVGETYALQWLGDHDSRRLASEWFGMETHAGPSPPVSPPRGPANPDSC</sequence>
<organism evidence="2 3">
    <name type="scientific">Frankia torreyi</name>
    <dbReference type="NCBI Taxonomy" id="1856"/>
    <lineage>
        <taxon>Bacteria</taxon>
        <taxon>Bacillati</taxon>
        <taxon>Actinomycetota</taxon>
        <taxon>Actinomycetes</taxon>
        <taxon>Frankiales</taxon>
        <taxon>Frankiaceae</taxon>
        <taxon>Frankia</taxon>
    </lineage>
</organism>
<reference evidence="2 3" key="2">
    <citation type="journal article" date="2016" name="Genome Announc.">
        <title>Permanent Draft Genome Sequences for Two Variants of Frankia sp. Strain CpI1, the First Frankia Strain Isolated from Root Nodules of Comptonia peregrina.</title>
        <authorList>
            <person name="Oshone R."/>
            <person name="Hurst S.G.IV."/>
            <person name="Abebe-Akele F."/>
            <person name="Simpson S."/>
            <person name="Morris K."/>
            <person name="Thomas W.K."/>
            <person name="Tisa L.S."/>
        </authorList>
    </citation>
    <scope>NUCLEOTIDE SEQUENCE [LARGE SCALE GENOMIC DNA]</scope>
    <source>
        <strain evidence="3">CpI1-S</strain>
    </source>
</reference>
<evidence type="ECO:0000313" key="3">
    <source>
        <dbReference type="Proteomes" id="UP000032545"/>
    </source>
</evidence>
<protein>
    <submittedName>
        <fullName evidence="2">Uncharacterized protein</fullName>
    </submittedName>
</protein>
<dbReference type="PATRIC" id="fig|1502723.3.peg.6416"/>
<proteinExistence type="predicted"/>
<reference evidence="3" key="1">
    <citation type="submission" date="2015-02" db="EMBL/GenBank/DDBJ databases">
        <title>Draft Genome of Frankia sp. CpI1-S.</title>
        <authorList>
            <person name="Oshone R.T."/>
            <person name="Ngom M."/>
            <person name="Ghodhbane-Gtari F."/>
            <person name="Gtari M."/>
            <person name="Morris K."/>
            <person name="Thomas K."/>
            <person name="Sen A."/>
            <person name="Tisa L.S."/>
        </authorList>
    </citation>
    <scope>NUCLEOTIDE SEQUENCE [LARGE SCALE GENOMIC DNA]</scope>
    <source>
        <strain evidence="3">CpI1-S</strain>
    </source>
</reference>
<dbReference type="RefSeq" id="WP_063897454.1">
    <property type="nucleotide sequence ID" value="NZ_JYFN01000078.1"/>
</dbReference>
<evidence type="ECO:0000313" key="2">
    <source>
        <dbReference type="EMBL" id="KJE19939.1"/>
    </source>
</evidence>
<feature type="region of interest" description="Disordered" evidence="1">
    <location>
        <begin position="128"/>
        <end position="147"/>
    </location>
</feature>
<gene>
    <name evidence="2" type="ORF">FF36_05790</name>
</gene>
<comment type="caution">
    <text evidence="2">The sequence shown here is derived from an EMBL/GenBank/DDBJ whole genome shotgun (WGS) entry which is preliminary data.</text>
</comment>